<feature type="region of interest" description="Disordered" evidence="1">
    <location>
        <begin position="106"/>
        <end position="151"/>
    </location>
</feature>
<comment type="caution">
    <text evidence="2">The sequence shown here is derived from an EMBL/GenBank/DDBJ whole genome shotgun (WGS) entry which is preliminary data.</text>
</comment>
<organism evidence="2 3">
    <name type="scientific">Rhamnella rubrinervis</name>
    <dbReference type="NCBI Taxonomy" id="2594499"/>
    <lineage>
        <taxon>Eukaryota</taxon>
        <taxon>Viridiplantae</taxon>
        <taxon>Streptophyta</taxon>
        <taxon>Embryophyta</taxon>
        <taxon>Tracheophyta</taxon>
        <taxon>Spermatophyta</taxon>
        <taxon>Magnoliopsida</taxon>
        <taxon>eudicotyledons</taxon>
        <taxon>Gunneridae</taxon>
        <taxon>Pentapetalae</taxon>
        <taxon>rosids</taxon>
        <taxon>fabids</taxon>
        <taxon>Rosales</taxon>
        <taxon>Rhamnaceae</taxon>
        <taxon>rhamnoid group</taxon>
        <taxon>Rhamneae</taxon>
        <taxon>Rhamnella</taxon>
    </lineage>
</organism>
<keyword evidence="3" id="KW-1185">Reference proteome</keyword>
<feature type="compositionally biased region" description="Basic and acidic residues" evidence="1">
    <location>
        <begin position="106"/>
        <end position="125"/>
    </location>
</feature>
<evidence type="ECO:0000256" key="1">
    <source>
        <dbReference type="SAM" id="MobiDB-lite"/>
    </source>
</evidence>
<name>A0A8K0GSF1_9ROSA</name>
<evidence type="ECO:0000313" key="3">
    <source>
        <dbReference type="Proteomes" id="UP000796880"/>
    </source>
</evidence>
<dbReference type="AlphaFoldDB" id="A0A8K0GSF1"/>
<accession>A0A8K0GSF1</accession>
<proteinExistence type="predicted"/>
<protein>
    <submittedName>
        <fullName evidence="2">Uncharacterized protein</fullName>
    </submittedName>
</protein>
<feature type="compositionally biased region" description="Acidic residues" evidence="1">
    <location>
        <begin position="126"/>
        <end position="135"/>
    </location>
</feature>
<reference evidence="2" key="1">
    <citation type="submission" date="2020-03" db="EMBL/GenBank/DDBJ databases">
        <title>A high-quality chromosome-level genome assembly of a woody plant with both climbing and erect habits, Rhamnella rubrinervis.</title>
        <authorList>
            <person name="Lu Z."/>
            <person name="Yang Y."/>
            <person name="Zhu X."/>
            <person name="Sun Y."/>
        </authorList>
    </citation>
    <scope>NUCLEOTIDE SEQUENCE</scope>
    <source>
        <strain evidence="2">BYM</strain>
        <tissue evidence="2">Leaf</tissue>
    </source>
</reference>
<gene>
    <name evidence="2" type="ORF">FNV43_RR27320</name>
</gene>
<dbReference type="Proteomes" id="UP000796880">
    <property type="component" value="Unassembled WGS sequence"/>
</dbReference>
<sequence length="151" mass="18280">MNNKGTLEEDLTMQSSDKEVVIKDVEINERSTQFYIKEFLSGYKLAIPLLSGEVMYIYIEELTEFQHKHHKKMYWWYLDQLDDDRLRTAYRLECVHFGYKLQKENEEEQVKVPMNEKEDPMKDPSSEEEEEEEEESFKTTQRPPTYEYLSE</sequence>
<evidence type="ECO:0000313" key="2">
    <source>
        <dbReference type="EMBL" id="KAF3432580.1"/>
    </source>
</evidence>
<dbReference type="EMBL" id="VOIH02000012">
    <property type="protein sequence ID" value="KAF3432580.1"/>
    <property type="molecule type" value="Genomic_DNA"/>
</dbReference>